<dbReference type="AlphaFoldDB" id="A0A9W5B7J6"/>
<organism evidence="1 2">
    <name type="scientific">Agrobacterium genomosp. 2 str. CFBP 5494</name>
    <dbReference type="NCBI Taxonomy" id="1183436"/>
    <lineage>
        <taxon>Bacteria</taxon>
        <taxon>Pseudomonadati</taxon>
        <taxon>Pseudomonadota</taxon>
        <taxon>Alphaproteobacteria</taxon>
        <taxon>Hyphomicrobiales</taxon>
        <taxon>Rhizobiaceae</taxon>
        <taxon>Rhizobium/Agrobacterium group</taxon>
        <taxon>Agrobacterium</taxon>
        <taxon>Agrobacterium tumefaciens complex</taxon>
    </lineage>
</organism>
<comment type="caution">
    <text evidence="1">The sequence shown here is derived from an EMBL/GenBank/DDBJ whole genome shotgun (WGS) entry which is preliminary data.</text>
</comment>
<dbReference type="Proteomes" id="UP000191933">
    <property type="component" value="Unassembled WGS sequence"/>
</dbReference>
<protein>
    <submittedName>
        <fullName evidence="1">Uncharacterized protein</fullName>
    </submittedName>
</protein>
<reference evidence="1 2" key="1">
    <citation type="submission" date="2016-01" db="EMBL/GenBank/DDBJ databases">
        <authorList>
            <person name="Regsiter A."/>
            <person name="william w."/>
        </authorList>
    </citation>
    <scope>NUCLEOTIDE SEQUENCE [LARGE SCALE GENOMIC DNA]</scope>
    <source>
        <strain evidence="1 2">CFBP 5494</strain>
    </source>
</reference>
<keyword evidence="2" id="KW-1185">Reference proteome</keyword>
<proteinExistence type="predicted"/>
<sequence length="56" mass="6118">MSNSSGSTSPTVGMMLIPQLDLMKWPVLLITIVAGSDPTDLQQGEVYRRKEKTPKA</sequence>
<gene>
    <name evidence="1" type="ORF">AGR2A_pa60031</name>
</gene>
<evidence type="ECO:0000313" key="2">
    <source>
        <dbReference type="Proteomes" id="UP000191933"/>
    </source>
</evidence>
<dbReference type="EMBL" id="FBVY01000044">
    <property type="protein sequence ID" value="CUX02456.1"/>
    <property type="molecule type" value="Genomic_DNA"/>
</dbReference>
<evidence type="ECO:0000313" key="1">
    <source>
        <dbReference type="EMBL" id="CUX02456.1"/>
    </source>
</evidence>
<accession>A0A9W5B7J6</accession>
<name>A0A9W5B7J6_9HYPH</name>